<dbReference type="Proteomes" id="UP000663866">
    <property type="component" value="Unassembled WGS sequence"/>
</dbReference>
<dbReference type="EMBL" id="CAJOBG010000014">
    <property type="protein sequence ID" value="CAF3736026.1"/>
    <property type="molecule type" value="Genomic_DNA"/>
</dbReference>
<evidence type="ECO:0000313" key="3">
    <source>
        <dbReference type="EMBL" id="CAF1978316.1"/>
    </source>
</evidence>
<name>A0A814FTX7_9BILA</name>
<evidence type="ECO:0000313" key="5">
    <source>
        <dbReference type="Proteomes" id="UP000663855"/>
    </source>
</evidence>
<feature type="compositionally biased region" description="Basic and acidic residues" evidence="1">
    <location>
        <begin position="90"/>
        <end position="99"/>
    </location>
</feature>
<evidence type="ECO:0000313" key="6">
    <source>
        <dbReference type="Proteomes" id="UP000663866"/>
    </source>
</evidence>
<dbReference type="EMBL" id="CAJNRF010000729">
    <property type="protein sequence ID" value="CAF1978316.1"/>
    <property type="molecule type" value="Genomic_DNA"/>
</dbReference>
<dbReference type="Proteomes" id="UP000663856">
    <property type="component" value="Unassembled WGS sequence"/>
</dbReference>
<organism evidence="2 5">
    <name type="scientific">Rotaria magnacalcarata</name>
    <dbReference type="NCBI Taxonomy" id="392030"/>
    <lineage>
        <taxon>Eukaryota</taxon>
        <taxon>Metazoa</taxon>
        <taxon>Spiralia</taxon>
        <taxon>Gnathifera</taxon>
        <taxon>Rotifera</taxon>
        <taxon>Eurotatoria</taxon>
        <taxon>Bdelloidea</taxon>
        <taxon>Philodinida</taxon>
        <taxon>Philodinidae</taxon>
        <taxon>Rotaria</taxon>
    </lineage>
</organism>
<sequence>MDIYNIPNPVSQTTSEQVTYEILTETNEQDTATKTSTLTSAPTRARSNSVLQWMQKTLSHAKDTLKHPDDSASRKRSSSIEHHHTARHHGNTDSTEKPRPISYRHHTHGRPRAESTSSIQKKVISDTDEQAQQRPSIFQYAFGR</sequence>
<comment type="caution">
    <text evidence="2">The sequence shown here is derived from an EMBL/GenBank/DDBJ whole genome shotgun (WGS) entry which is preliminary data.</text>
</comment>
<protein>
    <submittedName>
        <fullName evidence="2">Uncharacterized protein</fullName>
    </submittedName>
</protein>
<proteinExistence type="predicted"/>
<dbReference type="EMBL" id="CAJNOV010000104">
    <property type="protein sequence ID" value="CAF0984910.1"/>
    <property type="molecule type" value="Genomic_DNA"/>
</dbReference>
<feature type="region of interest" description="Disordered" evidence="1">
    <location>
        <begin position="24"/>
        <end position="144"/>
    </location>
</feature>
<dbReference type="Proteomes" id="UP000663855">
    <property type="component" value="Unassembled WGS sequence"/>
</dbReference>
<gene>
    <name evidence="2" type="ORF">CJN711_LOCUS1549</name>
    <name evidence="4" type="ORF">OVN521_LOCUS273</name>
    <name evidence="3" type="ORF">WKI299_LOCUS3655</name>
</gene>
<evidence type="ECO:0000256" key="1">
    <source>
        <dbReference type="SAM" id="MobiDB-lite"/>
    </source>
</evidence>
<reference evidence="2" key="1">
    <citation type="submission" date="2021-02" db="EMBL/GenBank/DDBJ databases">
        <authorList>
            <person name="Nowell W R."/>
        </authorList>
    </citation>
    <scope>NUCLEOTIDE SEQUENCE</scope>
</reference>
<feature type="compositionally biased region" description="Basic and acidic residues" evidence="1">
    <location>
        <begin position="60"/>
        <end position="83"/>
    </location>
</feature>
<feature type="compositionally biased region" description="Polar residues" evidence="1">
    <location>
        <begin position="24"/>
        <end position="58"/>
    </location>
</feature>
<evidence type="ECO:0000313" key="4">
    <source>
        <dbReference type="EMBL" id="CAF3736026.1"/>
    </source>
</evidence>
<accession>A0A814FTX7</accession>
<keyword evidence="6" id="KW-1185">Reference proteome</keyword>
<dbReference type="AlphaFoldDB" id="A0A814FTX7"/>
<evidence type="ECO:0000313" key="2">
    <source>
        <dbReference type="EMBL" id="CAF0984910.1"/>
    </source>
</evidence>